<gene>
    <name evidence="2" type="ORF">HNR39_002221</name>
</gene>
<dbReference type="AlphaFoldDB" id="A0A840RU04"/>
<sequence>MRRYFRLPFPPKDRESPEEGVIREVMEETGYRAGVERLVGIYSAPFKSDLVISFACTILGRANWVPNEEIVHVGFFLLNELPTPIKNNTRVRIADASEGKIGVCRTFRIEEHG</sequence>
<dbReference type="Pfam" id="PF00293">
    <property type="entry name" value="NUDIX"/>
    <property type="match status" value="1"/>
</dbReference>
<name>A0A840RU04_9BURK</name>
<reference evidence="2 3" key="1">
    <citation type="submission" date="2020-08" db="EMBL/GenBank/DDBJ databases">
        <title>Genomic Encyclopedia of Type Strains, Phase IV (KMG-IV): sequencing the most valuable type-strain genomes for metagenomic binning, comparative biology and taxonomic classification.</title>
        <authorList>
            <person name="Goeker M."/>
        </authorList>
    </citation>
    <scope>NUCLEOTIDE SEQUENCE [LARGE SCALE GENOMIC DNA]</scope>
    <source>
        <strain evidence="2 3">DSM 23240</strain>
    </source>
</reference>
<comment type="caution">
    <text evidence="2">The sequence shown here is derived from an EMBL/GenBank/DDBJ whole genome shotgun (WGS) entry which is preliminary data.</text>
</comment>
<keyword evidence="3" id="KW-1185">Reference proteome</keyword>
<dbReference type="SUPFAM" id="SSF55811">
    <property type="entry name" value="Nudix"/>
    <property type="match status" value="1"/>
</dbReference>
<evidence type="ECO:0000259" key="1">
    <source>
        <dbReference type="Pfam" id="PF00293"/>
    </source>
</evidence>
<accession>A0A840RU04</accession>
<dbReference type="RefSeq" id="WP_168051729.1">
    <property type="nucleotide sequence ID" value="NZ_JAAOZT010000001.1"/>
</dbReference>
<evidence type="ECO:0000313" key="2">
    <source>
        <dbReference type="EMBL" id="MBB5200386.1"/>
    </source>
</evidence>
<dbReference type="GO" id="GO:0003824">
    <property type="term" value="F:catalytic activity"/>
    <property type="evidence" value="ECO:0007669"/>
    <property type="project" value="UniProtKB-ARBA"/>
</dbReference>
<proteinExistence type="predicted"/>
<dbReference type="EMBL" id="JACHHQ010000004">
    <property type="protein sequence ID" value="MBB5200386.1"/>
    <property type="molecule type" value="Genomic_DNA"/>
</dbReference>
<dbReference type="InterPro" id="IPR015797">
    <property type="entry name" value="NUDIX_hydrolase-like_dom_sf"/>
</dbReference>
<feature type="domain" description="Nudix hydrolase" evidence="1">
    <location>
        <begin position="13"/>
        <end position="88"/>
    </location>
</feature>
<organism evidence="2 3">
    <name type="scientific">Glaciimonas immobilis</name>
    <dbReference type="NCBI Taxonomy" id="728004"/>
    <lineage>
        <taxon>Bacteria</taxon>
        <taxon>Pseudomonadati</taxon>
        <taxon>Pseudomonadota</taxon>
        <taxon>Betaproteobacteria</taxon>
        <taxon>Burkholderiales</taxon>
        <taxon>Oxalobacteraceae</taxon>
        <taxon>Glaciimonas</taxon>
    </lineage>
</organism>
<dbReference type="Gene3D" id="3.90.79.10">
    <property type="entry name" value="Nucleoside Triphosphate Pyrophosphohydrolase"/>
    <property type="match status" value="1"/>
</dbReference>
<protein>
    <submittedName>
        <fullName evidence="2">8-oxo-dGTP pyrophosphatase MutT (NUDIX family)</fullName>
    </submittedName>
</protein>
<dbReference type="Proteomes" id="UP000571084">
    <property type="component" value="Unassembled WGS sequence"/>
</dbReference>
<dbReference type="InterPro" id="IPR000086">
    <property type="entry name" value="NUDIX_hydrolase_dom"/>
</dbReference>
<evidence type="ECO:0000313" key="3">
    <source>
        <dbReference type="Proteomes" id="UP000571084"/>
    </source>
</evidence>